<dbReference type="PANTHER" id="PTHR10648">
    <property type="entry name" value="SERINE/THREONINE-PROTEIN PHOSPHATASE PP2A 65 KDA REGULATORY SUBUNIT"/>
    <property type="match status" value="1"/>
</dbReference>
<dbReference type="InterPro" id="IPR011989">
    <property type="entry name" value="ARM-like"/>
</dbReference>
<keyword evidence="1" id="KW-0677">Repeat</keyword>
<feature type="repeat" description="HEAT" evidence="2">
    <location>
        <begin position="368"/>
        <end position="406"/>
    </location>
</feature>
<dbReference type="VEuPathDB" id="TriTrypDB:ADEAN_000937200"/>
<dbReference type="EMBL" id="LR877167">
    <property type="protein sequence ID" value="CAD2221837.1"/>
    <property type="molecule type" value="Genomic_DNA"/>
</dbReference>
<dbReference type="PROSITE" id="PS50077">
    <property type="entry name" value="HEAT_REPEAT"/>
    <property type="match status" value="2"/>
</dbReference>
<dbReference type="AlphaFoldDB" id="A0A7G2CRR0"/>
<dbReference type="Pfam" id="PF02985">
    <property type="entry name" value="HEAT"/>
    <property type="match status" value="1"/>
</dbReference>
<feature type="compositionally biased region" description="Low complexity" evidence="3">
    <location>
        <begin position="1"/>
        <end position="13"/>
    </location>
</feature>
<keyword evidence="5" id="KW-1185">Reference proteome</keyword>
<evidence type="ECO:0000256" key="1">
    <source>
        <dbReference type="ARBA" id="ARBA00022737"/>
    </source>
</evidence>
<reference evidence="4 5" key="1">
    <citation type="submission" date="2020-08" db="EMBL/GenBank/DDBJ databases">
        <authorList>
            <person name="Newling K."/>
            <person name="Davey J."/>
            <person name="Forrester S."/>
        </authorList>
    </citation>
    <scope>NUCLEOTIDE SEQUENCE [LARGE SCALE GENOMIC DNA]</scope>
    <source>
        <strain evidence="5">Crithidia deanei Carvalho (ATCC PRA-265)</strain>
    </source>
</reference>
<dbReference type="InterPro" id="IPR021133">
    <property type="entry name" value="HEAT_type_2"/>
</dbReference>
<feature type="compositionally biased region" description="Polar residues" evidence="3">
    <location>
        <begin position="37"/>
        <end position="59"/>
    </location>
</feature>
<dbReference type="InterPro" id="IPR016024">
    <property type="entry name" value="ARM-type_fold"/>
</dbReference>
<dbReference type="GO" id="GO:0005634">
    <property type="term" value="C:nucleus"/>
    <property type="evidence" value="ECO:0007669"/>
    <property type="project" value="TreeGrafter"/>
</dbReference>
<dbReference type="InterPro" id="IPR000357">
    <property type="entry name" value="HEAT"/>
</dbReference>
<dbReference type="SUPFAM" id="SSF48371">
    <property type="entry name" value="ARM repeat"/>
    <property type="match status" value="1"/>
</dbReference>
<dbReference type="GO" id="GO:0000159">
    <property type="term" value="C:protein phosphatase type 2A complex"/>
    <property type="evidence" value="ECO:0007669"/>
    <property type="project" value="TreeGrafter"/>
</dbReference>
<dbReference type="Gene3D" id="1.25.10.10">
    <property type="entry name" value="Leucine-rich Repeat Variant"/>
    <property type="match status" value="1"/>
</dbReference>
<sequence>MSSPSPSPEGSASYLPEKRPVDERHDSFEYSPADHSAGSTSSGSNPRRSLNPAFTLSPRQDSEEESFLEQTMTAPEHILELDKLSPPDQFLCDFSTTEERRLFVTQYCADLAPKMSTRKIIDGLLPALLTVLECDDFSESFGNCAASIAAVLPTVLSHMECTTETVSYFMGLIMELCCTAEHDVVRDITIALQHILLLLSDEVVIDLFLPFVSSMRASFWVTPRTVAAGLLGVLAARPAVVKASGLSINEWFSYFIECSRDQSTLVRQAAVRALHQWIEAALVHRVHWVVMPLPLVKEFATDDLSDTVRFMLVEEIVNLAALVGPEATAKYLQQSVVEACRDPSWRVRYTAASNLGRFVSFLSHAESLIPTLSALAQDEEPEIRAATARQIDLLVEKLPSSTVEKECVSIALQLAQDEDPHVRRSAVQNFSSLVLSDNEQTVDSVCLTIVNLMQDAVFSVQISAIKSLQNVLALLKTRSKNETKGRKTTDVLSVLMEHLLSMSDAGNWRLRDCAVLTMKYFSGVLSPEEFTPFVRVIRALLRDPVSNVRNQSVESLRVSAEQYGAEWATQAALDLLKGEFKEENQKSYMWRVACVHCLRVLLPVASDLPESDPRRAVLFSSSTSLLQRYATDTVANVRFTLAQSLAKWKEYFSHGSEGIRLYNSIVTSLQSDPDPDVIAAASVVPLIAVH</sequence>
<feature type="region of interest" description="Disordered" evidence="3">
    <location>
        <begin position="1"/>
        <end position="67"/>
    </location>
</feature>
<evidence type="ECO:0000313" key="5">
    <source>
        <dbReference type="Proteomes" id="UP000515908"/>
    </source>
</evidence>
<dbReference type="InterPro" id="IPR051023">
    <property type="entry name" value="PP2A_Regulatory_Subunit_A"/>
</dbReference>
<proteinExistence type="predicted"/>
<accession>A0A7G2CRR0</accession>
<evidence type="ECO:0000256" key="2">
    <source>
        <dbReference type="PROSITE-ProRule" id="PRU00103"/>
    </source>
</evidence>
<evidence type="ECO:0000313" key="4">
    <source>
        <dbReference type="EMBL" id="CAD2221837.1"/>
    </source>
</evidence>
<dbReference type="Proteomes" id="UP000515908">
    <property type="component" value="Chromosome 23"/>
</dbReference>
<name>A0A7G2CRR0_9TRYP</name>
<dbReference type="PANTHER" id="PTHR10648:SF23">
    <property type="entry name" value="PHOSPHATASE 2A REGULATORY SUBUNIT, PUTATIVE-RELATED"/>
    <property type="match status" value="1"/>
</dbReference>
<dbReference type="OrthoDB" id="340346at2759"/>
<dbReference type="GO" id="GO:0005829">
    <property type="term" value="C:cytosol"/>
    <property type="evidence" value="ECO:0007669"/>
    <property type="project" value="TreeGrafter"/>
</dbReference>
<protein>
    <submittedName>
        <fullName evidence="4">HEAT repeat, putative</fullName>
    </submittedName>
</protein>
<gene>
    <name evidence="4" type="ORF">ADEAN_000937200</name>
</gene>
<feature type="compositionally biased region" description="Basic and acidic residues" evidence="3">
    <location>
        <begin position="16"/>
        <end position="28"/>
    </location>
</feature>
<feature type="repeat" description="HEAT" evidence="2">
    <location>
        <begin position="292"/>
        <end position="331"/>
    </location>
</feature>
<dbReference type="GO" id="GO:0019888">
    <property type="term" value="F:protein phosphatase regulator activity"/>
    <property type="evidence" value="ECO:0007669"/>
    <property type="project" value="TreeGrafter"/>
</dbReference>
<evidence type="ECO:0000256" key="3">
    <source>
        <dbReference type="SAM" id="MobiDB-lite"/>
    </source>
</evidence>
<organism evidence="4 5">
    <name type="scientific">Angomonas deanei</name>
    <dbReference type="NCBI Taxonomy" id="59799"/>
    <lineage>
        <taxon>Eukaryota</taxon>
        <taxon>Discoba</taxon>
        <taxon>Euglenozoa</taxon>
        <taxon>Kinetoplastea</taxon>
        <taxon>Metakinetoplastina</taxon>
        <taxon>Trypanosomatida</taxon>
        <taxon>Trypanosomatidae</taxon>
        <taxon>Strigomonadinae</taxon>
        <taxon>Angomonas</taxon>
    </lineage>
</organism>